<evidence type="ECO:0000256" key="2">
    <source>
        <dbReference type="ARBA" id="ARBA00004496"/>
    </source>
</evidence>
<dbReference type="PANTHER" id="PTHR12596:SF2">
    <property type="entry name" value="EXPORTIN-7 ISOFORM X1"/>
    <property type="match status" value="1"/>
</dbReference>
<evidence type="ECO:0000256" key="6">
    <source>
        <dbReference type="ARBA" id="ARBA00022927"/>
    </source>
</evidence>
<protein>
    <recommendedName>
        <fullName evidence="9">Exportin-7/Ran-binding protein 17 TPR repeats domain-containing protein</fullName>
    </recommendedName>
</protein>
<name>A0A1Y2I042_9FUNG</name>
<organism evidence="10 11">
    <name type="scientific">Catenaria anguillulae PL171</name>
    <dbReference type="NCBI Taxonomy" id="765915"/>
    <lineage>
        <taxon>Eukaryota</taxon>
        <taxon>Fungi</taxon>
        <taxon>Fungi incertae sedis</taxon>
        <taxon>Blastocladiomycota</taxon>
        <taxon>Blastocladiomycetes</taxon>
        <taxon>Blastocladiales</taxon>
        <taxon>Catenariaceae</taxon>
        <taxon>Catenaria</taxon>
    </lineage>
</organism>
<keyword evidence="11" id="KW-1185">Reference proteome</keyword>
<evidence type="ECO:0000313" key="11">
    <source>
        <dbReference type="Proteomes" id="UP000193411"/>
    </source>
</evidence>
<keyword evidence="6" id="KW-0653">Protein transport</keyword>
<keyword evidence="4" id="KW-0813">Transport</keyword>
<evidence type="ECO:0000256" key="7">
    <source>
        <dbReference type="ARBA" id="ARBA00023242"/>
    </source>
</evidence>
<feature type="region of interest" description="Disordered" evidence="8">
    <location>
        <begin position="371"/>
        <end position="402"/>
    </location>
</feature>
<feature type="compositionally biased region" description="Low complexity" evidence="8">
    <location>
        <begin position="374"/>
        <end position="402"/>
    </location>
</feature>
<dbReference type="OrthoDB" id="244158at2759"/>
<comment type="caution">
    <text evidence="10">The sequence shown here is derived from an EMBL/GenBank/DDBJ whole genome shotgun (WGS) entry which is preliminary data.</text>
</comment>
<dbReference type="InterPro" id="IPR057947">
    <property type="entry name" value="TPR_XPO7/RBP17"/>
</dbReference>
<dbReference type="Pfam" id="PF25795">
    <property type="entry name" value="TPR_XPO7"/>
    <property type="match status" value="1"/>
</dbReference>
<dbReference type="EMBL" id="MCFL01000005">
    <property type="protein sequence ID" value="ORZ39594.1"/>
    <property type="molecule type" value="Genomic_DNA"/>
</dbReference>
<keyword evidence="7" id="KW-0539">Nucleus</keyword>
<proteinExistence type="inferred from homology"/>
<accession>A0A1Y2I042</accession>
<evidence type="ECO:0000256" key="8">
    <source>
        <dbReference type="SAM" id="MobiDB-lite"/>
    </source>
</evidence>
<dbReference type="STRING" id="765915.A0A1Y2I042"/>
<comment type="subcellular location">
    <subcellularLocation>
        <location evidence="2">Cytoplasm</location>
    </subcellularLocation>
    <subcellularLocation>
        <location evidence="1">Nucleus</location>
    </subcellularLocation>
</comment>
<dbReference type="GO" id="GO:0005737">
    <property type="term" value="C:cytoplasm"/>
    <property type="evidence" value="ECO:0007669"/>
    <property type="project" value="UniProtKB-SubCell"/>
</dbReference>
<dbReference type="Proteomes" id="UP000193411">
    <property type="component" value="Unassembled WGS sequence"/>
</dbReference>
<keyword evidence="5" id="KW-0963">Cytoplasm</keyword>
<evidence type="ECO:0000259" key="9">
    <source>
        <dbReference type="Pfam" id="PF25795"/>
    </source>
</evidence>
<dbReference type="GO" id="GO:0005049">
    <property type="term" value="F:nuclear export signal receptor activity"/>
    <property type="evidence" value="ECO:0007669"/>
    <property type="project" value="InterPro"/>
</dbReference>
<comment type="similarity">
    <text evidence="3">Belongs to the exportin family.</text>
</comment>
<dbReference type="AlphaFoldDB" id="A0A1Y2I042"/>
<dbReference type="SUPFAM" id="SSF48371">
    <property type="entry name" value="ARM repeat"/>
    <property type="match status" value="1"/>
</dbReference>
<dbReference type="InterPro" id="IPR011989">
    <property type="entry name" value="ARM-like"/>
</dbReference>
<evidence type="ECO:0000256" key="5">
    <source>
        <dbReference type="ARBA" id="ARBA00022490"/>
    </source>
</evidence>
<evidence type="ECO:0000256" key="1">
    <source>
        <dbReference type="ARBA" id="ARBA00004123"/>
    </source>
</evidence>
<dbReference type="InterPro" id="IPR016024">
    <property type="entry name" value="ARM-type_fold"/>
</dbReference>
<reference evidence="10 11" key="1">
    <citation type="submission" date="2016-07" db="EMBL/GenBank/DDBJ databases">
        <title>Pervasive Adenine N6-methylation of Active Genes in Fungi.</title>
        <authorList>
            <consortium name="DOE Joint Genome Institute"/>
            <person name="Mondo S.J."/>
            <person name="Dannebaum R.O."/>
            <person name="Kuo R.C."/>
            <person name="Labutti K."/>
            <person name="Haridas S."/>
            <person name="Kuo A."/>
            <person name="Salamov A."/>
            <person name="Ahrendt S.R."/>
            <person name="Lipzen A."/>
            <person name="Sullivan W."/>
            <person name="Andreopoulos W.B."/>
            <person name="Clum A."/>
            <person name="Lindquist E."/>
            <person name="Daum C."/>
            <person name="Ramamoorthy G.K."/>
            <person name="Gryganskyi A."/>
            <person name="Culley D."/>
            <person name="Magnuson J.K."/>
            <person name="James T.Y."/>
            <person name="O'Malley M.A."/>
            <person name="Stajich J.E."/>
            <person name="Spatafora J.W."/>
            <person name="Visel A."/>
            <person name="Grigoriev I.V."/>
        </authorList>
    </citation>
    <scope>NUCLEOTIDE SEQUENCE [LARGE SCALE GENOMIC DNA]</scope>
    <source>
        <strain evidence="10 11">PL171</strain>
    </source>
</reference>
<feature type="domain" description="Exportin-7/Ran-binding protein 17 TPR repeats" evidence="9">
    <location>
        <begin position="472"/>
        <end position="718"/>
    </location>
</feature>
<dbReference type="GO" id="GO:0005643">
    <property type="term" value="C:nuclear pore"/>
    <property type="evidence" value="ECO:0007669"/>
    <property type="project" value="TreeGrafter"/>
</dbReference>
<gene>
    <name evidence="10" type="ORF">BCR44DRAFT_1496508</name>
</gene>
<dbReference type="GO" id="GO:0006611">
    <property type="term" value="P:protein export from nucleus"/>
    <property type="evidence" value="ECO:0007669"/>
    <property type="project" value="TreeGrafter"/>
</dbReference>
<evidence type="ECO:0000256" key="3">
    <source>
        <dbReference type="ARBA" id="ARBA00009466"/>
    </source>
</evidence>
<sequence length="1119" mass="122693">MSCAAPSRPSRPGTPSLPALAATGVDPASLALLSFTASTPLEAISQLCVVLDSTANNHTLVFAVDQLKLLVANHFSLLATPEKVQLKAYVINFVHSHAAAKPFVLSAFGQLLSLMIRLAWFESEAFTDIVDDLRPLINDNSIDKHNAAALVLYAIVSEMNSPTLNTTRIVKLRKAVIAFRDNQLAKVFQSGIGYLQRVLGNAISFSSPRQRIDYVQNGIKLLRASLSFDFIGTTPDESSDETASLQVPTSWRPMLDDTLIPLLFQTYSAFATASPPPPPSANQPNTVSEQDYINTSSQTMECISLVVSVRRSLFGDSERLVWIGAIMRHLALVARGSIGMGHQENYHEVCKTLARFKSMYNLSEMAKVGMPATSSSSSSSSPNADSSMSNAGSGSKRGSASSLLGEASMSDDVSAGNNATSTTPEFDEWMDAIARFSVAGLTSCDWSPNSDFIFFNSGQSAPPPPSPTMPTSTDPFDDDDTLITNLETLATFARRTYPELTDFVRAQFADVLTSYTRVTATSPRSATSPRTRSNSSSSASSTSQVQPLIHRLVYLTYVMAACAGARIPYQSPESHDRIDGELACLAVRSMHMHQVSAGHVVGGTFGAIMDNALLYFWTQFRKSYIGETGGRSSRCYDPLAAQFQIDDQEHAMGLVVQYLVGVLRGQPPRSVDCLHRAIRLFVDLSLGYTSVKYLVKTDVVKALMADHAFGFLDHYPKLRVDYYTVLSRILFIEDTTDAEFLKFVRPFDDKFGMLASVSSAADLRTPAARQVLVGLFKDLRGLLMSIGNKTAFAQFWSWMYPGKMALVRGVLEATVDDPDVAVAVLKFMHELAFNRTSRLVFENNSVNGILLFREVSQVVQVYAQSTVQVPAEVTARGGEEAYRRVYKGVTACMKMVRASFSGNYANFGVFALYGDDTLDSDLRAVSALTQRVPLEQLLTFPKLSIAFYEMIESLKGVISRATAANCIDNFASFLYNEQTLRARSRAMPSVLGAVPGSPGSPPPVHPVVQAFAQMPELVGYWLGLLLGVVLFEDSQFQWSLGQAVLPLIMLNQEYFESYCQQLVAAQLPERQEVVATLVRDLLKDVEFTLNSKMRERLVNNIGQFRREVGSNNITLIRPL</sequence>
<evidence type="ECO:0000313" key="10">
    <source>
        <dbReference type="EMBL" id="ORZ39594.1"/>
    </source>
</evidence>
<dbReference type="InterPro" id="IPR044189">
    <property type="entry name" value="XPO4/7-like"/>
</dbReference>
<feature type="region of interest" description="Disordered" evidence="8">
    <location>
        <begin position="519"/>
        <end position="542"/>
    </location>
</feature>
<evidence type="ECO:0000256" key="4">
    <source>
        <dbReference type="ARBA" id="ARBA00022448"/>
    </source>
</evidence>
<dbReference type="PANTHER" id="PTHR12596">
    <property type="entry name" value="EXPORTIN 4,7-RELATED"/>
    <property type="match status" value="1"/>
</dbReference>
<dbReference type="Gene3D" id="1.25.10.10">
    <property type="entry name" value="Leucine-rich Repeat Variant"/>
    <property type="match status" value="1"/>
</dbReference>